<accession>A0AAE0C720</accession>
<gene>
    <name evidence="1" type="ORF">CYMTET_40936</name>
</gene>
<dbReference type="EMBL" id="LGRX02027229">
    <property type="protein sequence ID" value="KAK3249656.1"/>
    <property type="molecule type" value="Genomic_DNA"/>
</dbReference>
<keyword evidence="2" id="KW-1185">Reference proteome</keyword>
<comment type="caution">
    <text evidence="1">The sequence shown here is derived from an EMBL/GenBank/DDBJ whole genome shotgun (WGS) entry which is preliminary data.</text>
</comment>
<reference evidence="1 2" key="1">
    <citation type="journal article" date="2015" name="Genome Biol. Evol.">
        <title>Comparative Genomics of a Bacterivorous Green Alga Reveals Evolutionary Causalities and Consequences of Phago-Mixotrophic Mode of Nutrition.</title>
        <authorList>
            <person name="Burns J.A."/>
            <person name="Paasch A."/>
            <person name="Narechania A."/>
            <person name="Kim E."/>
        </authorList>
    </citation>
    <scope>NUCLEOTIDE SEQUENCE [LARGE SCALE GENOMIC DNA]</scope>
    <source>
        <strain evidence="1 2">PLY_AMNH</strain>
    </source>
</reference>
<name>A0AAE0C720_9CHLO</name>
<organism evidence="1 2">
    <name type="scientific">Cymbomonas tetramitiformis</name>
    <dbReference type="NCBI Taxonomy" id="36881"/>
    <lineage>
        <taxon>Eukaryota</taxon>
        <taxon>Viridiplantae</taxon>
        <taxon>Chlorophyta</taxon>
        <taxon>Pyramimonadophyceae</taxon>
        <taxon>Pyramimonadales</taxon>
        <taxon>Pyramimonadaceae</taxon>
        <taxon>Cymbomonas</taxon>
    </lineage>
</organism>
<proteinExistence type="predicted"/>
<evidence type="ECO:0000313" key="2">
    <source>
        <dbReference type="Proteomes" id="UP001190700"/>
    </source>
</evidence>
<dbReference type="AlphaFoldDB" id="A0AAE0C720"/>
<protein>
    <submittedName>
        <fullName evidence="1">Uncharacterized protein</fullName>
    </submittedName>
</protein>
<evidence type="ECO:0000313" key="1">
    <source>
        <dbReference type="EMBL" id="KAK3249656.1"/>
    </source>
</evidence>
<dbReference type="Proteomes" id="UP001190700">
    <property type="component" value="Unassembled WGS sequence"/>
</dbReference>
<sequence length="183" mass="20115">MLRYGPARSRSAIATMEDSTDAQHRWTAFMDTMRPERTLRPASAPREVREYARSVLDGPALLSEHGDAVISFLIRMARAGCIHPTPGATEEESRATNACERLGMGHFTALACKHFVRHYGLAAEAASAFAQHEATLRGCPRDAIDSGIAMRHCVKTLSQLHDVCVMLAESPESVEHDLTIEDL</sequence>